<dbReference type="PROSITE" id="PS01053">
    <property type="entry name" value="ARGINASE_1"/>
    <property type="match status" value="1"/>
</dbReference>
<dbReference type="Proteomes" id="UP000186583">
    <property type="component" value="Unassembled WGS sequence"/>
</dbReference>
<accession>A0A1Q8RZ54</accession>
<keyword evidence="2 4" id="KW-0378">Hydrolase</keyword>
<gene>
    <name evidence="5" type="ORF">CCHL11_06707</name>
</gene>
<evidence type="ECO:0000256" key="2">
    <source>
        <dbReference type="ARBA" id="ARBA00022801"/>
    </source>
</evidence>
<dbReference type="Gene3D" id="3.40.800.10">
    <property type="entry name" value="Ureohydrolase domain"/>
    <property type="match status" value="1"/>
</dbReference>
<dbReference type="GO" id="GO:0008783">
    <property type="term" value="F:agmatinase activity"/>
    <property type="evidence" value="ECO:0007669"/>
    <property type="project" value="TreeGrafter"/>
</dbReference>
<dbReference type="PROSITE" id="PS51409">
    <property type="entry name" value="ARGINASE_2"/>
    <property type="match status" value="1"/>
</dbReference>
<evidence type="ECO:0000313" key="6">
    <source>
        <dbReference type="Proteomes" id="UP000186583"/>
    </source>
</evidence>
<dbReference type="GO" id="GO:0046872">
    <property type="term" value="F:metal ion binding"/>
    <property type="evidence" value="ECO:0007669"/>
    <property type="project" value="UniProtKB-KW"/>
</dbReference>
<organism evidence="5 6">
    <name type="scientific">Colletotrichum chlorophyti</name>
    <dbReference type="NCBI Taxonomy" id="708187"/>
    <lineage>
        <taxon>Eukaryota</taxon>
        <taxon>Fungi</taxon>
        <taxon>Dikarya</taxon>
        <taxon>Ascomycota</taxon>
        <taxon>Pezizomycotina</taxon>
        <taxon>Sordariomycetes</taxon>
        <taxon>Hypocreomycetidae</taxon>
        <taxon>Glomerellales</taxon>
        <taxon>Glomerellaceae</taxon>
        <taxon>Colletotrichum</taxon>
    </lineage>
</organism>
<evidence type="ECO:0000256" key="1">
    <source>
        <dbReference type="ARBA" id="ARBA00022723"/>
    </source>
</evidence>
<keyword evidence="1" id="KW-0479">Metal-binding</keyword>
<dbReference type="PANTHER" id="PTHR11358">
    <property type="entry name" value="ARGINASE/AGMATINASE"/>
    <property type="match status" value="1"/>
</dbReference>
<dbReference type="InterPro" id="IPR020855">
    <property type="entry name" value="Ureohydrolase_Mn_BS"/>
</dbReference>
<evidence type="ECO:0000313" key="5">
    <source>
        <dbReference type="EMBL" id="OLN92817.1"/>
    </source>
</evidence>
<comment type="similarity">
    <text evidence="3 4">Belongs to the arginase family.</text>
</comment>
<dbReference type="Pfam" id="PF00491">
    <property type="entry name" value="Arginase"/>
    <property type="match status" value="1"/>
</dbReference>
<reference evidence="5 6" key="1">
    <citation type="submission" date="2016-11" db="EMBL/GenBank/DDBJ databases">
        <title>Draft Genome Assembly of Colletotrichum chlorophyti a pathogen of herbaceous plants.</title>
        <authorList>
            <person name="Gan P."/>
            <person name="Narusaka M."/>
            <person name="Tsushima A."/>
            <person name="Narusaka Y."/>
            <person name="Takano Y."/>
            <person name="Shirasu K."/>
        </authorList>
    </citation>
    <scope>NUCLEOTIDE SEQUENCE [LARGE SCALE GENOMIC DNA]</scope>
    <source>
        <strain evidence="5 6">NTL11</strain>
    </source>
</reference>
<dbReference type="STRING" id="708187.A0A1Q8RZ54"/>
<name>A0A1Q8RZ54_9PEZI</name>
<dbReference type="OrthoDB" id="288726at2759"/>
<dbReference type="GO" id="GO:0033389">
    <property type="term" value="P:putrescine biosynthetic process from arginine, via agmatine"/>
    <property type="evidence" value="ECO:0007669"/>
    <property type="project" value="TreeGrafter"/>
</dbReference>
<evidence type="ECO:0000256" key="3">
    <source>
        <dbReference type="PROSITE-ProRule" id="PRU00742"/>
    </source>
</evidence>
<dbReference type="EMBL" id="MPGH01000059">
    <property type="protein sequence ID" value="OLN92817.1"/>
    <property type="molecule type" value="Genomic_DNA"/>
</dbReference>
<protein>
    <submittedName>
        <fullName evidence="5">Putative agmatinase 1-like protein 4</fullName>
    </submittedName>
</protein>
<dbReference type="PANTHER" id="PTHR11358:SF28">
    <property type="entry name" value="HYPOTHETICAL ARGINASE FAMILY PROTEIN (EUROFUNG)"/>
    <property type="match status" value="1"/>
</dbReference>
<proteinExistence type="inferred from homology"/>
<keyword evidence="6" id="KW-1185">Reference proteome</keyword>
<evidence type="ECO:0000256" key="4">
    <source>
        <dbReference type="RuleBase" id="RU003684"/>
    </source>
</evidence>
<comment type="caution">
    <text evidence="5">The sequence shown here is derived from an EMBL/GenBank/DDBJ whole genome shotgun (WGS) entry which is preliminary data.</text>
</comment>
<sequence length="119" mass="12562">MVTARDLDKLGAQGVISKIKERVGDSKVYISVDIDVLDPAYAPATGTAEPGGWSTRELLTILDGLEGLSVVGGDVVEVSPAYDNHGETTLLAAAEVAYSLIDLMVLTPVRSKSDMEENV</sequence>
<dbReference type="InterPro" id="IPR006035">
    <property type="entry name" value="Ureohydrolase"/>
</dbReference>
<dbReference type="InterPro" id="IPR023696">
    <property type="entry name" value="Ureohydrolase_dom_sf"/>
</dbReference>
<dbReference type="SUPFAM" id="SSF52768">
    <property type="entry name" value="Arginase/deacetylase"/>
    <property type="match status" value="1"/>
</dbReference>
<dbReference type="AlphaFoldDB" id="A0A1Q8RZ54"/>